<dbReference type="GO" id="GO:0016740">
    <property type="term" value="F:transferase activity"/>
    <property type="evidence" value="ECO:0007669"/>
    <property type="project" value="UniProtKB-KW"/>
</dbReference>
<gene>
    <name evidence="15" type="ORF">BZG36_01322</name>
</gene>
<dbReference type="Pfam" id="PF13639">
    <property type="entry name" value="zf-RING_2"/>
    <property type="match status" value="1"/>
</dbReference>
<evidence type="ECO:0000256" key="4">
    <source>
        <dbReference type="ARBA" id="ARBA00022692"/>
    </source>
</evidence>
<evidence type="ECO:0000256" key="9">
    <source>
        <dbReference type="ARBA" id="ARBA00022989"/>
    </source>
</evidence>
<feature type="compositionally biased region" description="Basic and acidic residues" evidence="12">
    <location>
        <begin position="310"/>
        <end position="322"/>
    </location>
</feature>
<sequence length="553" mass="61713">MASNSIAYNLRVDTIKCEVQHPCLIVSTFNTMDVSVLQRNMSMPLPLSGVQGVLVDASDACADKPHFNTLELDQPWIGLISSTSQCPVSKQISGLQASSAAAVILHPTQQWLLNTAQDTGYIATLEAPVALCDASTMAYLYRQMTLTENAFESPPKRANVTETMVTIQYNGSDSTPFNSDGSNARAGSGPGVNNFLVYGIVIVLVMVIFIYILIVYVIRPLVRRNFQATSRSYPLDLSPFSEADASSRRPTRGKISQHLINTLPVRTFREEEFRELWKSKPAVLQVQDGDESPAGRENASSIMSEEELHEDARAVKDDDQSSTRRSGMITHRKSLANGKGEVCPICLEQLKDCKDQVRVLPCCHYFHVHCIDVWLRKSNMAICPLCKADVFDGRSMKKANESARGQMLDYQQRHAGRRYRFDEIFSTFYMSHSHSEPLLSVRHTSIPLLHRRPRSEGVVVPMATHSRSTRQSSTSLPPDCDALRSVVIDDQCQTRSSDGRSTVGNFEWPSWLSVPWHTVRIEEQAPNPPTSPRTLAPLPRRGMEMNRNDGTVV</sequence>
<dbReference type="InterPro" id="IPR013083">
    <property type="entry name" value="Znf_RING/FYVE/PHD"/>
</dbReference>
<dbReference type="PANTHER" id="PTHR45768:SF16">
    <property type="entry name" value="E3 UBIQUITIN-PROTEIN LIGASE ATL4"/>
    <property type="match status" value="1"/>
</dbReference>
<evidence type="ECO:0000313" key="16">
    <source>
        <dbReference type="Proteomes" id="UP000242875"/>
    </source>
</evidence>
<name>A0A261Y586_9FUNG</name>
<evidence type="ECO:0000256" key="5">
    <source>
        <dbReference type="ARBA" id="ARBA00022723"/>
    </source>
</evidence>
<dbReference type="PROSITE" id="PS50089">
    <property type="entry name" value="ZF_RING_2"/>
    <property type="match status" value="1"/>
</dbReference>
<dbReference type="SMART" id="SM00744">
    <property type="entry name" value="RINGv"/>
    <property type="match status" value="1"/>
</dbReference>
<keyword evidence="4 13" id="KW-0812">Transmembrane</keyword>
<comment type="subcellular location">
    <subcellularLocation>
        <location evidence="1">Membrane</location>
        <topology evidence="1">Single-pass membrane protein</topology>
    </subcellularLocation>
</comment>
<keyword evidence="16" id="KW-1185">Reference proteome</keyword>
<evidence type="ECO:0000256" key="2">
    <source>
        <dbReference type="ARBA" id="ARBA00004906"/>
    </source>
</evidence>
<dbReference type="CDD" id="cd16454">
    <property type="entry name" value="RING-H2_PA-TM-RING"/>
    <property type="match status" value="1"/>
</dbReference>
<dbReference type="Gene3D" id="3.30.40.10">
    <property type="entry name" value="Zinc/RING finger domain, C3HC4 (zinc finger)"/>
    <property type="match status" value="1"/>
</dbReference>
<evidence type="ECO:0000259" key="14">
    <source>
        <dbReference type="PROSITE" id="PS50089"/>
    </source>
</evidence>
<dbReference type="InterPro" id="IPR011016">
    <property type="entry name" value="Znf_RING-CH"/>
</dbReference>
<dbReference type="SMART" id="SM00184">
    <property type="entry name" value="RING"/>
    <property type="match status" value="1"/>
</dbReference>
<keyword evidence="9 13" id="KW-1133">Transmembrane helix</keyword>
<dbReference type="SUPFAM" id="SSF57850">
    <property type="entry name" value="RING/U-box"/>
    <property type="match status" value="1"/>
</dbReference>
<evidence type="ECO:0000256" key="1">
    <source>
        <dbReference type="ARBA" id="ARBA00004167"/>
    </source>
</evidence>
<proteinExistence type="predicted"/>
<keyword evidence="10 13" id="KW-0472">Membrane</keyword>
<dbReference type="Proteomes" id="UP000242875">
    <property type="component" value="Unassembled WGS sequence"/>
</dbReference>
<keyword evidence="8" id="KW-0862">Zinc</keyword>
<dbReference type="InterPro" id="IPR001841">
    <property type="entry name" value="Znf_RING"/>
</dbReference>
<comment type="pathway">
    <text evidence="2">Protein modification; protein ubiquitination.</text>
</comment>
<evidence type="ECO:0000256" key="3">
    <source>
        <dbReference type="ARBA" id="ARBA00022679"/>
    </source>
</evidence>
<dbReference type="PANTHER" id="PTHR45768">
    <property type="entry name" value="E3 UBIQUITIN-PROTEIN LIGASE RNF13-LIKE"/>
    <property type="match status" value="1"/>
</dbReference>
<dbReference type="OrthoDB" id="8062037at2759"/>
<evidence type="ECO:0000313" key="15">
    <source>
        <dbReference type="EMBL" id="OZJ05763.1"/>
    </source>
</evidence>
<feature type="domain" description="RING-type" evidence="14">
    <location>
        <begin position="343"/>
        <end position="387"/>
    </location>
</feature>
<comment type="caution">
    <text evidence="15">The sequence shown here is derived from an EMBL/GenBank/DDBJ whole genome shotgun (WGS) entry which is preliminary data.</text>
</comment>
<evidence type="ECO:0000256" key="8">
    <source>
        <dbReference type="ARBA" id="ARBA00022833"/>
    </source>
</evidence>
<evidence type="ECO:0000256" key="11">
    <source>
        <dbReference type="PROSITE-ProRule" id="PRU00175"/>
    </source>
</evidence>
<keyword evidence="7" id="KW-0833">Ubl conjugation pathway</keyword>
<evidence type="ECO:0000256" key="7">
    <source>
        <dbReference type="ARBA" id="ARBA00022786"/>
    </source>
</evidence>
<evidence type="ECO:0000256" key="13">
    <source>
        <dbReference type="SAM" id="Phobius"/>
    </source>
</evidence>
<dbReference type="GO" id="GO:0016020">
    <property type="term" value="C:membrane"/>
    <property type="evidence" value="ECO:0007669"/>
    <property type="project" value="UniProtKB-SubCell"/>
</dbReference>
<reference evidence="15 16" key="1">
    <citation type="journal article" date="2017" name="Mycologia">
        <title>Bifiguratus adelaidae, gen. et sp. nov., a new member of Mucoromycotina in endophytic and soil-dwelling habitats.</title>
        <authorList>
            <person name="Torres-Cruz T.J."/>
            <person name="Billingsley Tobias T.L."/>
            <person name="Almatruk M."/>
            <person name="Hesse C."/>
            <person name="Kuske C.R."/>
            <person name="Desiro A."/>
            <person name="Benucci G.M."/>
            <person name="Bonito G."/>
            <person name="Stajich J.E."/>
            <person name="Dunlap C."/>
            <person name="Arnold A.E."/>
            <person name="Porras-Alfaro A."/>
        </authorList>
    </citation>
    <scope>NUCLEOTIDE SEQUENCE [LARGE SCALE GENOMIC DNA]</scope>
    <source>
        <strain evidence="15 16">AZ0501</strain>
    </source>
</reference>
<feature type="region of interest" description="Disordered" evidence="12">
    <location>
        <begin position="287"/>
        <end position="326"/>
    </location>
</feature>
<keyword evidence="6 11" id="KW-0863">Zinc-finger</keyword>
<keyword evidence="5" id="KW-0479">Metal-binding</keyword>
<accession>A0A261Y586</accession>
<dbReference type="GO" id="GO:0008270">
    <property type="term" value="F:zinc ion binding"/>
    <property type="evidence" value="ECO:0007669"/>
    <property type="project" value="UniProtKB-KW"/>
</dbReference>
<feature type="transmembrane region" description="Helical" evidence="13">
    <location>
        <begin position="195"/>
        <end position="218"/>
    </location>
</feature>
<evidence type="ECO:0000256" key="12">
    <source>
        <dbReference type="SAM" id="MobiDB-lite"/>
    </source>
</evidence>
<evidence type="ECO:0000256" key="6">
    <source>
        <dbReference type="ARBA" id="ARBA00022771"/>
    </source>
</evidence>
<protein>
    <recommendedName>
        <fullName evidence="14">RING-type domain-containing protein</fullName>
    </recommendedName>
</protein>
<evidence type="ECO:0000256" key="10">
    <source>
        <dbReference type="ARBA" id="ARBA00023136"/>
    </source>
</evidence>
<organism evidence="15 16">
    <name type="scientific">Bifiguratus adelaidae</name>
    <dbReference type="NCBI Taxonomy" id="1938954"/>
    <lineage>
        <taxon>Eukaryota</taxon>
        <taxon>Fungi</taxon>
        <taxon>Fungi incertae sedis</taxon>
        <taxon>Mucoromycota</taxon>
        <taxon>Mucoromycotina</taxon>
        <taxon>Endogonomycetes</taxon>
        <taxon>Endogonales</taxon>
        <taxon>Endogonales incertae sedis</taxon>
        <taxon>Bifiguratus</taxon>
    </lineage>
</organism>
<dbReference type="EMBL" id="MVBO01000010">
    <property type="protein sequence ID" value="OZJ05763.1"/>
    <property type="molecule type" value="Genomic_DNA"/>
</dbReference>
<dbReference type="AlphaFoldDB" id="A0A261Y586"/>
<feature type="region of interest" description="Disordered" evidence="12">
    <location>
        <begin position="522"/>
        <end position="553"/>
    </location>
</feature>
<keyword evidence="3" id="KW-0808">Transferase</keyword>